<evidence type="ECO:0000256" key="1">
    <source>
        <dbReference type="SAM" id="MobiDB-lite"/>
    </source>
</evidence>
<dbReference type="EMBL" id="JANPWB010000007">
    <property type="protein sequence ID" value="KAJ1169765.1"/>
    <property type="molecule type" value="Genomic_DNA"/>
</dbReference>
<reference evidence="2" key="1">
    <citation type="journal article" date="2022" name="bioRxiv">
        <title>Sequencing and chromosome-scale assembly of the giantPleurodeles waltlgenome.</title>
        <authorList>
            <person name="Brown T."/>
            <person name="Elewa A."/>
            <person name="Iarovenko S."/>
            <person name="Subramanian E."/>
            <person name="Araus A.J."/>
            <person name="Petzold A."/>
            <person name="Susuki M."/>
            <person name="Suzuki K.-i.T."/>
            <person name="Hayashi T."/>
            <person name="Toyoda A."/>
            <person name="Oliveira C."/>
            <person name="Osipova E."/>
            <person name="Leigh N.D."/>
            <person name="Simon A."/>
            <person name="Yun M.H."/>
        </authorList>
    </citation>
    <scope>NUCLEOTIDE SEQUENCE</scope>
    <source>
        <strain evidence="2">20211129_DDA</strain>
        <tissue evidence="2">Liver</tissue>
    </source>
</reference>
<feature type="region of interest" description="Disordered" evidence="1">
    <location>
        <begin position="18"/>
        <end position="38"/>
    </location>
</feature>
<accession>A0AAV7SZT9</accession>
<organism evidence="2 3">
    <name type="scientific">Pleurodeles waltl</name>
    <name type="common">Iberian ribbed newt</name>
    <dbReference type="NCBI Taxonomy" id="8319"/>
    <lineage>
        <taxon>Eukaryota</taxon>
        <taxon>Metazoa</taxon>
        <taxon>Chordata</taxon>
        <taxon>Craniata</taxon>
        <taxon>Vertebrata</taxon>
        <taxon>Euteleostomi</taxon>
        <taxon>Amphibia</taxon>
        <taxon>Batrachia</taxon>
        <taxon>Caudata</taxon>
        <taxon>Salamandroidea</taxon>
        <taxon>Salamandridae</taxon>
        <taxon>Pleurodelinae</taxon>
        <taxon>Pleurodeles</taxon>
    </lineage>
</organism>
<feature type="compositionally biased region" description="Pro residues" evidence="1">
    <location>
        <begin position="80"/>
        <end position="89"/>
    </location>
</feature>
<dbReference type="Proteomes" id="UP001066276">
    <property type="component" value="Chromosome 4_1"/>
</dbReference>
<name>A0AAV7SZT9_PLEWA</name>
<proteinExistence type="predicted"/>
<comment type="caution">
    <text evidence="2">The sequence shown here is derived from an EMBL/GenBank/DDBJ whole genome shotgun (WGS) entry which is preliminary data.</text>
</comment>
<evidence type="ECO:0000313" key="2">
    <source>
        <dbReference type="EMBL" id="KAJ1169765.1"/>
    </source>
</evidence>
<dbReference type="AlphaFoldDB" id="A0AAV7SZT9"/>
<protein>
    <submittedName>
        <fullName evidence="2">Uncharacterized protein</fullName>
    </submittedName>
</protein>
<feature type="region of interest" description="Disordered" evidence="1">
    <location>
        <begin position="73"/>
        <end position="138"/>
    </location>
</feature>
<sequence length="138" mass="14753">MGAAPLIPLLRPCRLGADRSRCRPQPRHTLPSPAAAPPFCEAQLSGQARLPFLPAPFQLRSPLPEGPACSCTRCRVGRSMPPPRPPPRSPLDALGARGEHRPPPASPAGPPLQATGVPDGREDPSPQKSNLLRYQEPF</sequence>
<evidence type="ECO:0000313" key="3">
    <source>
        <dbReference type="Proteomes" id="UP001066276"/>
    </source>
</evidence>
<keyword evidence="3" id="KW-1185">Reference proteome</keyword>
<gene>
    <name evidence="2" type="ORF">NDU88_001656</name>
</gene>